<sequence length="905" mass="95532">MLVGRGPEQALLAALVDDARHGTAGSVVVRGEPGVGKSALLDALVADADGATVVRTQGLEVEAPLAFAALHRLLRPLTRLREQLPPPQARALAVAFGADDGPAVEPFLVGVATLSLLTAAAEESLVLCVVDDAHWLDPASAGALLFCARRLGADRVVMVFAARDGAAAAFEAPGLAEVVLTGLDAEASRALLAARLGGDPADEVAQRLIAETSGNPLALLELPGELTAAQLEGSAALPATLHLTARVEQALLDRSRRLPAPVQRLLLLAAADDTGRTEVLRRAGARWGLDEAALEQALDSGLLVGAGGSVSLRHPLVRSAIYQAATGVERREAHRALAEALAGAGHDDREVWHLAYAAEGPDDDLVGALEVVGDRSQRRGGHVAALAAYERAAELSTDAVRRAHLSFAAARSAWACGQAARAQDLLRAAREGTEDPLLLCDVARLRGHIEVNIGSAPEAHRVFVDAAHAVLPADPVRALDIGVAAAVMRTFGADSGTPLRSEDILTATGADASSRTRCLSHLLVAMDLAADAGWSGAVPALDLALRVGEDVDDRDVLWNLGNAALQLGDDQRQQQFYSFALSRAREVGAATAVTYCLQRLCFGHWTSGDHVALRVSAEEAVALGTSIGQPAVTALPIAWLVLLAAQQDREDYDDLLARLEEVVAGHPLGITGDPVHDLTRWAMGIRAASTGDTSGAFHQLGRLRLPFLQRLAATERIEAAVRAGEAATARAWTDELAAFAETTRRPWALCVVAFGRALTAEADAETLFEQALSDGAIGGRPLDVARVQLAYGEWLRRSQRRVDARAQLRRSLETFHDVRAEALVSRADQELRASGETARKRDPSTLVQLTPTELKIAQLVSSGMSNKDVAAQCWISPRTVAFHLRNVFAKAGVTSRGELAQLDLG</sequence>
<dbReference type="PROSITE" id="PS50043">
    <property type="entry name" value="HTH_LUXR_2"/>
    <property type="match status" value="1"/>
</dbReference>
<dbReference type="InterPro" id="IPR011990">
    <property type="entry name" value="TPR-like_helical_dom_sf"/>
</dbReference>
<dbReference type="PROSITE" id="PS00622">
    <property type="entry name" value="HTH_LUXR_1"/>
    <property type="match status" value="1"/>
</dbReference>
<dbReference type="GO" id="GO:0004016">
    <property type="term" value="F:adenylate cyclase activity"/>
    <property type="evidence" value="ECO:0007669"/>
    <property type="project" value="TreeGrafter"/>
</dbReference>
<dbReference type="Gene3D" id="1.10.10.10">
    <property type="entry name" value="Winged helix-like DNA-binding domain superfamily/Winged helix DNA-binding domain"/>
    <property type="match status" value="1"/>
</dbReference>
<evidence type="ECO:0000256" key="1">
    <source>
        <dbReference type="ARBA" id="ARBA00022741"/>
    </source>
</evidence>
<organism evidence="4">
    <name type="scientific">metagenome</name>
    <dbReference type="NCBI Taxonomy" id="256318"/>
    <lineage>
        <taxon>unclassified sequences</taxon>
        <taxon>metagenomes</taxon>
    </lineage>
</organism>
<dbReference type="InterPro" id="IPR027417">
    <property type="entry name" value="P-loop_NTPase"/>
</dbReference>
<dbReference type="Gene3D" id="1.25.40.10">
    <property type="entry name" value="Tetratricopeptide repeat domain"/>
    <property type="match status" value="1"/>
</dbReference>
<reference evidence="4" key="1">
    <citation type="submission" date="2015-08" db="EMBL/GenBank/DDBJ databases">
        <authorList>
            <person name="Babu N.S."/>
            <person name="Beckwith C.J."/>
            <person name="Beseler K.G."/>
            <person name="Brison A."/>
            <person name="Carone J.V."/>
            <person name="Caskin T.P."/>
            <person name="Diamond M."/>
            <person name="Durham M.E."/>
            <person name="Foxe J.M."/>
            <person name="Go M."/>
            <person name="Henderson B.A."/>
            <person name="Jones I.B."/>
            <person name="McGettigan J.A."/>
            <person name="Micheletti S.J."/>
            <person name="Nasrallah M.E."/>
            <person name="Ortiz D."/>
            <person name="Piller C.R."/>
            <person name="Privatt S.R."/>
            <person name="Schneider S.L."/>
            <person name="Sharp S."/>
            <person name="Smith T.C."/>
            <person name="Stanton J.D."/>
            <person name="Ullery H.E."/>
            <person name="Wilson R.J."/>
            <person name="Serrano M.G."/>
            <person name="Buck G."/>
            <person name="Lee V."/>
            <person name="Wang Y."/>
            <person name="Carvalho R."/>
            <person name="Voegtly L."/>
            <person name="Shi R."/>
            <person name="Duckworth R."/>
            <person name="Johnson A."/>
            <person name="Loviza R."/>
            <person name="Walstead R."/>
            <person name="Shah Z."/>
            <person name="Kiflezghi M."/>
            <person name="Wade K."/>
            <person name="Ball S.L."/>
            <person name="Bradley K.W."/>
            <person name="Asai D.J."/>
            <person name="Bowman C.A."/>
            <person name="Russell D.A."/>
            <person name="Pope W.H."/>
            <person name="Jacobs-Sera D."/>
            <person name="Hendrix R.W."/>
            <person name="Hatfull G.F."/>
        </authorList>
    </citation>
    <scope>NUCLEOTIDE SEQUENCE</scope>
</reference>
<dbReference type="AlphaFoldDB" id="A0A2P2BYJ6"/>
<keyword evidence="1" id="KW-0547">Nucleotide-binding</keyword>
<dbReference type="GO" id="GO:0005524">
    <property type="term" value="F:ATP binding"/>
    <property type="evidence" value="ECO:0007669"/>
    <property type="project" value="UniProtKB-KW"/>
</dbReference>
<dbReference type="GO" id="GO:0005737">
    <property type="term" value="C:cytoplasm"/>
    <property type="evidence" value="ECO:0007669"/>
    <property type="project" value="TreeGrafter"/>
</dbReference>
<dbReference type="GO" id="GO:0003677">
    <property type="term" value="F:DNA binding"/>
    <property type="evidence" value="ECO:0007669"/>
    <property type="project" value="InterPro"/>
</dbReference>
<proteinExistence type="predicted"/>
<dbReference type="SMART" id="SM00421">
    <property type="entry name" value="HTH_LUXR"/>
    <property type="match status" value="1"/>
</dbReference>
<keyword evidence="2" id="KW-0067">ATP-binding</keyword>
<evidence type="ECO:0000313" key="4">
    <source>
        <dbReference type="EMBL" id="CUR54801.1"/>
    </source>
</evidence>
<evidence type="ECO:0000256" key="2">
    <source>
        <dbReference type="ARBA" id="ARBA00022840"/>
    </source>
</evidence>
<dbReference type="SUPFAM" id="SSF46894">
    <property type="entry name" value="C-terminal effector domain of the bipartite response regulators"/>
    <property type="match status" value="1"/>
</dbReference>
<name>A0A2P2BYJ6_9ZZZZ</name>
<dbReference type="GO" id="GO:0006355">
    <property type="term" value="P:regulation of DNA-templated transcription"/>
    <property type="evidence" value="ECO:0007669"/>
    <property type="project" value="InterPro"/>
</dbReference>
<dbReference type="InterPro" id="IPR041664">
    <property type="entry name" value="AAA_16"/>
</dbReference>
<dbReference type="PRINTS" id="PR00038">
    <property type="entry name" value="HTHLUXR"/>
</dbReference>
<dbReference type="InterPro" id="IPR016032">
    <property type="entry name" value="Sig_transdc_resp-reg_C-effctor"/>
</dbReference>
<dbReference type="CDD" id="cd06170">
    <property type="entry name" value="LuxR_C_like"/>
    <property type="match status" value="1"/>
</dbReference>
<gene>
    <name evidence="4" type="ORF">NOCA2210151</name>
</gene>
<dbReference type="Pfam" id="PF00196">
    <property type="entry name" value="GerE"/>
    <property type="match status" value="1"/>
</dbReference>
<dbReference type="PANTHER" id="PTHR16305:SF35">
    <property type="entry name" value="TRANSCRIPTIONAL ACTIVATOR DOMAIN"/>
    <property type="match status" value="1"/>
</dbReference>
<accession>A0A2P2BYJ6</accession>
<dbReference type="Pfam" id="PF13191">
    <property type="entry name" value="AAA_16"/>
    <property type="match status" value="1"/>
</dbReference>
<evidence type="ECO:0000259" key="3">
    <source>
        <dbReference type="PROSITE" id="PS50043"/>
    </source>
</evidence>
<dbReference type="PANTHER" id="PTHR16305">
    <property type="entry name" value="TESTICULAR SOLUBLE ADENYLYL CYCLASE"/>
    <property type="match status" value="1"/>
</dbReference>
<feature type="domain" description="HTH luxR-type" evidence="3">
    <location>
        <begin position="842"/>
        <end position="905"/>
    </location>
</feature>
<dbReference type="SUPFAM" id="SSF52540">
    <property type="entry name" value="P-loop containing nucleoside triphosphate hydrolases"/>
    <property type="match status" value="1"/>
</dbReference>
<dbReference type="EMBL" id="CZKA01000014">
    <property type="protein sequence ID" value="CUR54801.1"/>
    <property type="molecule type" value="Genomic_DNA"/>
</dbReference>
<dbReference type="InterPro" id="IPR000792">
    <property type="entry name" value="Tscrpt_reg_LuxR_C"/>
</dbReference>
<protein>
    <submittedName>
        <fullName evidence="4">Transcriptional regulator, LuxR family</fullName>
    </submittedName>
</protein>
<dbReference type="InterPro" id="IPR036388">
    <property type="entry name" value="WH-like_DNA-bd_sf"/>
</dbReference>